<evidence type="ECO:0000313" key="2">
    <source>
        <dbReference type="Proteomes" id="UP000004344"/>
    </source>
</evidence>
<name>G6FRU3_9CYAN</name>
<keyword evidence="2" id="KW-1185">Reference proteome</keyword>
<reference evidence="1 2" key="1">
    <citation type="submission" date="2011-09" db="EMBL/GenBank/DDBJ databases">
        <title>The draft genome of Fischerella sp. JSC-11.</title>
        <authorList>
            <consortium name="US DOE Joint Genome Institute (JGI-PGF)"/>
            <person name="Lucas S."/>
            <person name="Han J."/>
            <person name="Lapidus A."/>
            <person name="Cheng J.-F."/>
            <person name="Goodwin L."/>
            <person name="Pitluck S."/>
            <person name="Peters L."/>
            <person name="Land M.L."/>
            <person name="Hauser L."/>
            <person name="Sarkisova S."/>
            <person name="Bryant D.A."/>
            <person name="Brown I."/>
            <person name="Woyke T.J."/>
        </authorList>
    </citation>
    <scope>NUCLEOTIDE SEQUENCE [LARGE SCALE GENOMIC DNA]</scope>
    <source>
        <strain evidence="1 2">JSC-11</strain>
    </source>
</reference>
<dbReference type="Proteomes" id="UP000004344">
    <property type="component" value="Unassembled WGS sequence"/>
</dbReference>
<organism evidence="1 2">
    <name type="scientific">Fischerella thermalis JSC-11</name>
    <dbReference type="NCBI Taxonomy" id="741277"/>
    <lineage>
        <taxon>Bacteria</taxon>
        <taxon>Bacillati</taxon>
        <taxon>Cyanobacteriota</taxon>
        <taxon>Cyanophyceae</taxon>
        <taxon>Nostocales</taxon>
        <taxon>Hapalosiphonaceae</taxon>
        <taxon>Fischerella</taxon>
    </lineage>
</organism>
<evidence type="ECO:0000313" key="1">
    <source>
        <dbReference type="EMBL" id="EHC16167.1"/>
    </source>
</evidence>
<dbReference type="EMBL" id="AGIZ01000004">
    <property type="protein sequence ID" value="EHC16167.1"/>
    <property type="molecule type" value="Genomic_DNA"/>
</dbReference>
<dbReference type="AlphaFoldDB" id="G6FRU3"/>
<gene>
    <name evidence="1" type="ORF">FJSC11DRAFT_1590</name>
</gene>
<accession>G6FRU3</accession>
<protein>
    <submittedName>
        <fullName evidence="1">Ferritin, Dps family protein</fullName>
    </submittedName>
</protein>
<proteinExistence type="predicted"/>
<sequence length="54" mass="5981">MSETQTLLQNFGQVYDNPVLLDRSVTAPVCEGFNVVLASFQGLALELIRKVNIK</sequence>
<comment type="caution">
    <text evidence="1">The sequence shown here is derived from an EMBL/GenBank/DDBJ whole genome shotgun (WGS) entry which is preliminary data.</text>
</comment>